<dbReference type="VEuPathDB" id="VectorBase:ASIC008441"/>
<dbReference type="EnsemblMetazoa" id="ASIC008441-RA">
    <property type="protein sequence ID" value="ASIC008441-PA"/>
    <property type="gene ID" value="ASIC008441"/>
</dbReference>
<evidence type="ECO:0000313" key="2">
    <source>
        <dbReference type="EnsemblMetazoa" id="ASIC008441-PA"/>
    </source>
</evidence>
<name>A0A084VSG6_ANOSI</name>
<gene>
    <name evidence="1" type="ORF">ZHAS_00008441</name>
</gene>
<proteinExistence type="predicted"/>
<organism evidence="1">
    <name type="scientific">Anopheles sinensis</name>
    <name type="common">Mosquito</name>
    <dbReference type="NCBI Taxonomy" id="74873"/>
    <lineage>
        <taxon>Eukaryota</taxon>
        <taxon>Metazoa</taxon>
        <taxon>Ecdysozoa</taxon>
        <taxon>Arthropoda</taxon>
        <taxon>Hexapoda</taxon>
        <taxon>Insecta</taxon>
        <taxon>Pterygota</taxon>
        <taxon>Neoptera</taxon>
        <taxon>Endopterygota</taxon>
        <taxon>Diptera</taxon>
        <taxon>Nematocera</taxon>
        <taxon>Culicoidea</taxon>
        <taxon>Culicidae</taxon>
        <taxon>Anophelinae</taxon>
        <taxon>Anopheles</taxon>
    </lineage>
</organism>
<accession>A0A084VSG6</accession>
<keyword evidence="3" id="KW-1185">Reference proteome</keyword>
<dbReference type="AlphaFoldDB" id="A0A084VSG6"/>
<dbReference type="EMBL" id="ATLV01015975">
    <property type="status" value="NOT_ANNOTATED_CDS"/>
    <property type="molecule type" value="Genomic_DNA"/>
</dbReference>
<evidence type="ECO:0000313" key="1">
    <source>
        <dbReference type="EMBL" id="KFB40910.1"/>
    </source>
</evidence>
<reference evidence="2" key="2">
    <citation type="submission" date="2020-05" db="UniProtKB">
        <authorList>
            <consortium name="EnsemblMetazoa"/>
        </authorList>
    </citation>
    <scope>IDENTIFICATION</scope>
</reference>
<reference evidence="1 3" key="1">
    <citation type="journal article" date="2014" name="BMC Genomics">
        <title>Genome sequence of Anopheles sinensis provides insight into genetics basis of mosquito competence for malaria parasites.</title>
        <authorList>
            <person name="Zhou D."/>
            <person name="Zhang D."/>
            <person name="Ding G."/>
            <person name="Shi L."/>
            <person name="Hou Q."/>
            <person name="Ye Y."/>
            <person name="Xu Y."/>
            <person name="Zhou H."/>
            <person name="Xiong C."/>
            <person name="Li S."/>
            <person name="Yu J."/>
            <person name="Hong S."/>
            <person name="Yu X."/>
            <person name="Zou P."/>
            <person name="Chen C."/>
            <person name="Chang X."/>
            <person name="Wang W."/>
            <person name="Lv Y."/>
            <person name="Sun Y."/>
            <person name="Ma L."/>
            <person name="Shen B."/>
            <person name="Zhu C."/>
        </authorList>
    </citation>
    <scope>NUCLEOTIDE SEQUENCE [LARGE SCALE GENOMIC DNA]</scope>
</reference>
<sequence>MKPIHSSTVEYWATLATDAGGRGENKMSRILRHLESKASVRHQASPFAFAGWRNGDGASSARPSFKPLGVSVLVASASVSIGPGQEMVPVVDNEAV</sequence>
<dbReference type="Proteomes" id="UP000030765">
    <property type="component" value="Unassembled WGS sequence"/>
</dbReference>
<dbReference type="EMBL" id="KE525048">
    <property type="protein sequence ID" value="KFB40910.1"/>
    <property type="molecule type" value="Genomic_DNA"/>
</dbReference>
<evidence type="ECO:0000313" key="3">
    <source>
        <dbReference type="Proteomes" id="UP000030765"/>
    </source>
</evidence>
<protein>
    <submittedName>
        <fullName evidence="1 2">Gamma-glutamyl phosphate reductase</fullName>
    </submittedName>
</protein>